<reference evidence="9 10" key="1">
    <citation type="submission" date="2019-02" db="EMBL/GenBank/DDBJ databases">
        <title>Deep-cultivation of Planctomycetes and their phenomic and genomic characterization uncovers novel biology.</title>
        <authorList>
            <person name="Wiegand S."/>
            <person name="Jogler M."/>
            <person name="Boedeker C."/>
            <person name="Pinto D."/>
            <person name="Vollmers J."/>
            <person name="Rivas-Marin E."/>
            <person name="Kohn T."/>
            <person name="Peeters S.H."/>
            <person name="Heuer A."/>
            <person name="Rast P."/>
            <person name="Oberbeckmann S."/>
            <person name="Bunk B."/>
            <person name="Jeske O."/>
            <person name="Meyerdierks A."/>
            <person name="Storesund J.E."/>
            <person name="Kallscheuer N."/>
            <person name="Luecker S."/>
            <person name="Lage O.M."/>
            <person name="Pohl T."/>
            <person name="Merkel B.J."/>
            <person name="Hornburger P."/>
            <person name="Mueller R.-W."/>
            <person name="Bruemmer F."/>
            <person name="Labrenz M."/>
            <person name="Spormann A.M."/>
            <person name="Op Den Camp H."/>
            <person name="Overmann J."/>
            <person name="Amann R."/>
            <person name="Jetten M.S.M."/>
            <person name="Mascher T."/>
            <person name="Medema M.H."/>
            <person name="Devos D.P."/>
            <person name="Kaster A.-K."/>
            <person name="Ovreas L."/>
            <person name="Rohde M."/>
            <person name="Galperin M.Y."/>
            <person name="Jogler C."/>
        </authorList>
    </citation>
    <scope>NUCLEOTIDE SEQUENCE [LARGE SCALE GENOMIC DNA]</scope>
    <source>
        <strain evidence="9 10">KOR34</strain>
    </source>
</reference>
<evidence type="ECO:0000256" key="2">
    <source>
        <dbReference type="ARBA" id="ARBA00022448"/>
    </source>
</evidence>
<dbReference type="AlphaFoldDB" id="A0A5C5VEM0"/>
<dbReference type="Proteomes" id="UP000316714">
    <property type="component" value="Unassembled WGS sequence"/>
</dbReference>
<dbReference type="SUPFAM" id="SSF161098">
    <property type="entry name" value="MetI-like"/>
    <property type="match status" value="1"/>
</dbReference>
<feature type="transmembrane region" description="Helical" evidence="7">
    <location>
        <begin position="63"/>
        <end position="91"/>
    </location>
</feature>
<comment type="subcellular location">
    <subcellularLocation>
        <location evidence="1 7">Cell membrane</location>
        <topology evidence="1 7">Multi-pass membrane protein</topology>
    </subcellularLocation>
</comment>
<dbReference type="GO" id="GO:0005886">
    <property type="term" value="C:plasma membrane"/>
    <property type="evidence" value="ECO:0007669"/>
    <property type="project" value="UniProtKB-SubCell"/>
</dbReference>
<dbReference type="OrthoDB" id="9804353at2"/>
<dbReference type="Pfam" id="PF00528">
    <property type="entry name" value="BPD_transp_1"/>
    <property type="match status" value="1"/>
</dbReference>
<feature type="transmembrane region" description="Helical" evidence="7">
    <location>
        <begin position="234"/>
        <end position="255"/>
    </location>
</feature>
<keyword evidence="6 7" id="KW-0472">Membrane</keyword>
<gene>
    <name evidence="9" type="primary">ssuC</name>
    <name evidence="9" type="ORF">KOR34_10310</name>
</gene>
<evidence type="ECO:0000313" key="9">
    <source>
        <dbReference type="EMBL" id="TWT36132.1"/>
    </source>
</evidence>
<comment type="caution">
    <text evidence="9">The sequence shown here is derived from an EMBL/GenBank/DDBJ whole genome shotgun (WGS) entry which is preliminary data.</text>
</comment>
<keyword evidence="3" id="KW-1003">Cell membrane</keyword>
<feature type="transmembrane region" description="Helical" evidence="7">
    <location>
        <begin position="197"/>
        <end position="213"/>
    </location>
</feature>
<evidence type="ECO:0000256" key="3">
    <source>
        <dbReference type="ARBA" id="ARBA00022475"/>
    </source>
</evidence>
<accession>A0A5C5VEM0</accession>
<dbReference type="PANTHER" id="PTHR30151">
    <property type="entry name" value="ALKANE SULFONATE ABC TRANSPORTER-RELATED, MEMBRANE SUBUNIT"/>
    <property type="match status" value="1"/>
</dbReference>
<name>A0A5C5VEM0_9BACT</name>
<keyword evidence="10" id="KW-1185">Reference proteome</keyword>
<dbReference type="InterPro" id="IPR000515">
    <property type="entry name" value="MetI-like"/>
</dbReference>
<evidence type="ECO:0000313" key="10">
    <source>
        <dbReference type="Proteomes" id="UP000316714"/>
    </source>
</evidence>
<keyword evidence="2 7" id="KW-0813">Transport</keyword>
<dbReference type="PROSITE" id="PS50928">
    <property type="entry name" value="ABC_TM1"/>
    <property type="match status" value="1"/>
</dbReference>
<evidence type="ECO:0000259" key="8">
    <source>
        <dbReference type="PROSITE" id="PS50928"/>
    </source>
</evidence>
<dbReference type="GO" id="GO:0055085">
    <property type="term" value="P:transmembrane transport"/>
    <property type="evidence" value="ECO:0007669"/>
    <property type="project" value="InterPro"/>
</dbReference>
<keyword evidence="4 7" id="KW-0812">Transmembrane</keyword>
<proteinExistence type="inferred from homology"/>
<dbReference type="Gene3D" id="1.10.3720.10">
    <property type="entry name" value="MetI-like"/>
    <property type="match status" value="1"/>
</dbReference>
<protein>
    <submittedName>
        <fullName evidence="9">Putative aliphatic sulfonates transport permease protein SsuC</fullName>
    </submittedName>
</protein>
<organism evidence="9 10">
    <name type="scientific">Posidoniimonas corsicana</name>
    <dbReference type="NCBI Taxonomy" id="1938618"/>
    <lineage>
        <taxon>Bacteria</taxon>
        <taxon>Pseudomonadati</taxon>
        <taxon>Planctomycetota</taxon>
        <taxon>Planctomycetia</taxon>
        <taxon>Pirellulales</taxon>
        <taxon>Lacipirellulaceae</taxon>
        <taxon>Posidoniimonas</taxon>
    </lineage>
</organism>
<evidence type="ECO:0000256" key="1">
    <source>
        <dbReference type="ARBA" id="ARBA00004651"/>
    </source>
</evidence>
<keyword evidence="5 7" id="KW-1133">Transmembrane helix</keyword>
<evidence type="ECO:0000256" key="6">
    <source>
        <dbReference type="ARBA" id="ARBA00023136"/>
    </source>
</evidence>
<dbReference type="PANTHER" id="PTHR30151:SF41">
    <property type="entry name" value="ABC TRANSPORTER PERMEASE PROTEIN"/>
    <property type="match status" value="1"/>
</dbReference>
<dbReference type="CDD" id="cd06261">
    <property type="entry name" value="TM_PBP2"/>
    <property type="match status" value="1"/>
</dbReference>
<dbReference type="RefSeq" id="WP_146562802.1">
    <property type="nucleotide sequence ID" value="NZ_SIHJ01000001.1"/>
</dbReference>
<feature type="domain" description="ABC transmembrane type-1" evidence="8">
    <location>
        <begin position="64"/>
        <end position="256"/>
    </location>
</feature>
<comment type="similarity">
    <text evidence="7">Belongs to the binding-protein-dependent transport system permease family.</text>
</comment>
<dbReference type="InterPro" id="IPR035906">
    <property type="entry name" value="MetI-like_sf"/>
</dbReference>
<feature type="transmembrane region" description="Helical" evidence="7">
    <location>
        <begin position="132"/>
        <end position="153"/>
    </location>
</feature>
<evidence type="ECO:0000256" key="7">
    <source>
        <dbReference type="RuleBase" id="RU363032"/>
    </source>
</evidence>
<evidence type="ECO:0000256" key="5">
    <source>
        <dbReference type="ARBA" id="ARBA00022989"/>
    </source>
</evidence>
<dbReference type="EMBL" id="SIHJ01000001">
    <property type="protein sequence ID" value="TWT36132.1"/>
    <property type="molecule type" value="Genomic_DNA"/>
</dbReference>
<evidence type="ECO:0000256" key="4">
    <source>
        <dbReference type="ARBA" id="ARBA00022692"/>
    </source>
</evidence>
<sequence>MTKDEYTPRSAAVHRLLRIAAPLVLGLLVLAGWEAAVRAWDISSYLLPAPSGVAQAMWDHREPLFSAWTVTLRTMLLALAAAVAGGVALAALFNTSRTLELSLFPYAVTLQVTPLLAIAPLLLIWIHDPRWVMLLCAWIVAFFPILSGTAVGLRSTDPGLEDLFRLYGASRWQRLRLLLAPTALPYFLAGLRVSVNLALVGAVVAEFVTAAAVERPGLATIIFEAQYRSDTERAFAALAVIAFTGVAFYLATHLLSEWLQGGWRERRRADRRPG</sequence>
<feature type="transmembrane region" description="Helical" evidence="7">
    <location>
        <begin position="103"/>
        <end position="126"/>
    </location>
</feature>